<dbReference type="EMBL" id="KY562633">
    <property type="protein sequence ID" value="AUT83349.1"/>
    <property type="molecule type" value="Genomic_DNA"/>
</dbReference>
<evidence type="ECO:0000256" key="14">
    <source>
        <dbReference type="PROSITE-ProRule" id="PRU00182"/>
    </source>
</evidence>
<protein>
    <recommendedName>
        <fullName evidence="12">Small ribosomal subunit protein uS4c</fullName>
    </recommendedName>
    <alternativeName>
        <fullName evidence="13">30S ribosomal protein S4, chloroplastic</fullName>
    </alternativeName>
</protein>
<gene>
    <name evidence="18" type="primary">rps4</name>
</gene>
<dbReference type="InterPro" id="IPR005709">
    <property type="entry name" value="Ribosomal_uS4_bac-type"/>
</dbReference>
<keyword evidence="10 15" id="KW-0687">Ribonucleoprotein</keyword>
<proteinExistence type="inferred from homology"/>
<dbReference type="NCBIfam" id="NF003717">
    <property type="entry name" value="PRK05327.1"/>
    <property type="match status" value="1"/>
</dbReference>
<keyword evidence="5" id="KW-0150">Chloroplast</keyword>
<evidence type="ECO:0000313" key="18">
    <source>
        <dbReference type="EMBL" id="AUT83349.1"/>
    </source>
</evidence>
<evidence type="ECO:0000256" key="5">
    <source>
        <dbReference type="ARBA" id="ARBA00022528"/>
    </source>
</evidence>
<keyword evidence="8 14" id="KW-0694">RNA-binding</keyword>
<dbReference type="GO" id="GO:0009507">
    <property type="term" value="C:chloroplast"/>
    <property type="evidence" value="ECO:0007669"/>
    <property type="project" value="UniProtKB-SubCell"/>
</dbReference>
<evidence type="ECO:0000256" key="6">
    <source>
        <dbReference type="ARBA" id="ARBA00022640"/>
    </source>
</evidence>
<keyword evidence="9 15" id="KW-0689">Ribosomal protein</keyword>
<name>A0A2K9RMN9_9POAL</name>
<dbReference type="InterPro" id="IPR018079">
    <property type="entry name" value="Ribosomal_uS4_CS"/>
</dbReference>
<feature type="domain" description="RNA-binding S4" evidence="16">
    <location>
        <begin position="91"/>
        <end position="151"/>
    </location>
</feature>
<dbReference type="SMART" id="SM00363">
    <property type="entry name" value="S4"/>
    <property type="match status" value="1"/>
</dbReference>
<dbReference type="AlphaFoldDB" id="A0A2K9RMN9"/>
<feature type="domain" description="Small ribosomal subunit protein uS4 N-terminal" evidence="17">
    <location>
        <begin position="3"/>
        <end position="90"/>
    </location>
</feature>
<evidence type="ECO:0000256" key="3">
    <source>
        <dbReference type="ARBA" id="ARBA00004229"/>
    </source>
</evidence>
<evidence type="ECO:0000256" key="7">
    <source>
        <dbReference type="ARBA" id="ARBA00022730"/>
    </source>
</evidence>
<sequence length="202" mass="23955">MSRDRGPRLKKIRRLRALPGLVTQSKYKKNKKENKKIPFRKRNKEYRVRLEEKQKLRFNYGLTERQLVRYMHIAGKSKGSTGQVLLQLLEMRLDNIVFRLNMASTIPGARQLVNHRHILVNGHIVDIPSYRCKPRDIITTKNHERFFKKIEIINPENSKHLSIKKDSKVRNFQGQVKKIIDRSGVLLKIKESLVVEYYSRQI</sequence>
<dbReference type="InterPro" id="IPR036986">
    <property type="entry name" value="S4_RNA-bd_sf"/>
</dbReference>
<comment type="function">
    <text evidence="1">With S5 and S12 plays an important role in translational accuracy.</text>
</comment>
<dbReference type="InterPro" id="IPR001912">
    <property type="entry name" value="Ribosomal_uS4_N"/>
</dbReference>
<comment type="similarity">
    <text evidence="4 15">Belongs to the universal ribosomal protein uS4 family.</text>
</comment>
<dbReference type="Gene3D" id="1.10.1050.10">
    <property type="entry name" value="Ribosomal Protein S4 Delta 41, Chain A, domain 1"/>
    <property type="match status" value="1"/>
</dbReference>
<dbReference type="Pfam" id="PF00163">
    <property type="entry name" value="Ribosomal_S4"/>
    <property type="match status" value="1"/>
</dbReference>
<dbReference type="HAMAP" id="MF_01306_B">
    <property type="entry name" value="Ribosomal_uS4_B"/>
    <property type="match status" value="1"/>
</dbReference>
<dbReference type="PROSITE" id="PS50889">
    <property type="entry name" value="S4"/>
    <property type="match status" value="1"/>
</dbReference>
<evidence type="ECO:0000256" key="11">
    <source>
        <dbReference type="ARBA" id="ARBA00025813"/>
    </source>
</evidence>
<dbReference type="GO" id="GO:0019843">
    <property type="term" value="F:rRNA binding"/>
    <property type="evidence" value="ECO:0007669"/>
    <property type="project" value="UniProtKB-KW"/>
</dbReference>
<evidence type="ECO:0000256" key="15">
    <source>
        <dbReference type="RuleBase" id="RU003699"/>
    </source>
</evidence>
<dbReference type="CDD" id="cd00165">
    <property type="entry name" value="S4"/>
    <property type="match status" value="1"/>
</dbReference>
<geneLocation type="plastid" evidence="18"/>
<dbReference type="FunFam" id="3.10.290.10:FF:000001">
    <property type="entry name" value="30S ribosomal protein S4"/>
    <property type="match status" value="1"/>
</dbReference>
<dbReference type="PANTHER" id="PTHR11831:SF4">
    <property type="entry name" value="SMALL RIBOSOMAL SUBUNIT PROTEIN US4M"/>
    <property type="match status" value="1"/>
</dbReference>
<evidence type="ECO:0000256" key="9">
    <source>
        <dbReference type="ARBA" id="ARBA00022980"/>
    </source>
</evidence>
<dbReference type="GO" id="GO:0003735">
    <property type="term" value="F:structural constituent of ribosome"/>
    <property type="evidence" value="ECO:0007669"/>
    <property type="project" value="InterPro"/>
</dbReference>
<evidence type="ECO:0000256" key="1">
    <source>
        <dbReference type="ARBA" id="ARBA00003004"/>
    </source>
</evidence>
<reference evidence="18" key="1">
    <citation type="journal article" date="2018" name="J. ISSAAS">
        <title>Mutation rates in seeds and seed-banking influence substitution rates across the angiosperm phylogeny.</title>
        <authorList>
            <person name="Dann M."/>
            <person name="Bellot S."/>
            <person name="Schepella S."/>
            <person name="Schaefer H."/>
            <person name="Tellier A."/>
        </authorList>
    </citation>
    <scope>NUCLEOTIDE SEQUENCE</scope>
</reference>
<dbReference type="SMART" id="SM01390">
    <property type="entry name" value="Ribosomal_S4"/>
    <property type="match status" value="1"/>
</dbReference>
<dbReference type="InterPro" id="IPR002942">
    <property type="entry name" value="S4_RNA-bd"/>
</dbReference>
<evidence type="ECO:0000256" key="8">
    <source>
        <dbReference type="ARBA" id="ARBA00022884"/>
    </source>
</evidence>
<comment type="subunit">
    <text evidence="11">Part of the 30S ribosomal subunit. Contacts protein S5. The interaction surface between S4 and S5 is involved in control of translational fidelity.</text>
</comment>
<keyword evidence="6 18" id="KW-0934">Plastid</keyword>
<organism evidence="18">
    <name type="scientific">Carex acutiformis</name>
    <dbReference type="NCBI Taxonomy" id="140783"/>
    <lineage>
        <taxon>Eukaryota</taxon>
        <taxon>Viridiplantae</taxon>
        <taxon>Streptophyta</taxon>
        <taxon>Embryophyta</taxon>
        <taxon>Tracheophyta</taxon>
        <taxon>Spermatophyta</taxon>
        <taxon>Magnoliopsida</taxon>
        <taxon>Liliopsida</taxon>
        <taxon>Poales</taxon>
        <taxon>Cyperaceae</taxon>
        <taxon>Cyperoideae</taxon>
        <taxon>Cariceae</taxon>
        <taxon>Carex</taxon>
        <taxon>Carex subgen. Carex</taxon>
    </lineage>
</organism>
<evidence type="ECO:0000256" key="13">
    <source>
        <dbReference type="ARBA" id="ARBA00035533"/>
    </source>
</evidence>
<dbReference type="FunFam" id="1.10.1050.10:FF:000002">
    <property type="entry name" value="30S ribosomal protein S4, chloroplastic"/>
    <property type="match status" value="1"/>
</dbReference>
<evidence type="ECO:0000256" key="12">
    <source>
        <dbReference type="ARBA" id="ARBA00035158"/>
    </source>
</evidence>
<comment type="subcellular location">
    <subcellularLocation>
        <location evidence="3">Plastid</location>
        <location evidence="3">Chloroplast</location>
    </subcellularLocation>
</comment>
<comment type="function">
    <text evidence="2">One of the primary rRNA binding proteins, it binds directly to 16S rRNA where it nucleates assembly of the body of the 30S subunit.</text>
</comment>
<accession>A0A2K9RMN9</accession>
<dbReference type="GO" id="GO:0015935">
    <property type="term" value="C:small ribosomal subunit"/>
    <property type="evidence" value="ECO:0007669"/>
    <property type="project" value="InterPro"/>
</dbReference>
<dbReference type="Gene3D" id="3.10.290.10">
    <property type="entry name" value="RNA-binding S4 domain"/>
    <property type="match status" value="1"/>
</dbReference>
<evidence type="ECO:0000256" key="4">
    <source>
        <dbReference type="ARBA" id="ARBA00007465"/>
    </source>
</evidence>
<keyword evidence="7 14" id="KW-0699">rRNA-binding</keyword>
<dbReference type="NCBIfam" id="TIGR01017">
    <property type="entry name" value="rpsD_bact"/>
    <property type="match status" value="1"/>
</dbReference>
<dbReference type="SUPFAM" id="SSF55174">
    <property type="entry name" value="Alpha-L RNA-binding motif"/>
    <property type="match status" value="1"/>
</dbReference>
<evidence type="ECO:0000256" key="10">
    <source>
        <dbReference type="ARBA" id="ARBA00023274"/>
    </source>
</evidence>
<dbReference type="PANTHER" id="PTHR11831">
    <property type="entry name" value="30S 40S RIBOSOMAL PROTEIN"/>
    <property type="match status" value="1"/>
</dbReference>
<dbReference type="PROSITE" id="PS00632">
    <property type="entry name" value="RIBOSOMAL_S4"/>
    <property type="match status" value="1"/>
</dbReference>
<evidence type="ECO:0000259" key="16">
    <source>
        <dbReference type="SMART" id="SM00363"/>
    </source>
</evidence>
<evidence type="ECO:0000256" key="2">
    <source>
        <dbReference type="ARBA" id="ARBA00003866"/>
    </source>
</evidence>
<dbReference type="GO" id="GO:0006412">
    <property type="term" value="P:translation"/>
    <property type="evidence" value="ECO:0007669"/>
    <property type="project" value="InterPro"/>
</dbReference>
<evidence type="ECO:0000259" key="17">
    <source>
        <dbReference type="SMART" id="SM01390"/>
    </source>
</evidence>
<dbReference type="InterPro" id="IPR022801">
    <property type="entry name" value="Ribosomal_uS4"/>
</dbReference>
<dbReference type="GO" id="GO:0042274">
    <property type="term" value="P:ribosomal small subunit biogenesis"/>
    <property type="evidence" value="ECO:0007669"/>
    <property type="project" value="TreeGrafter"/>
</dbReference>
<dbReference type="Pfam" id="PF01479">
    <property type="entry name" value="S4"/>
    <property type="match status" value="1"/>
</dbReference>